<organism evidence="1 2">
    <name type="scientific">Pluteus cervinus</name>
    <dbReference type="NCBI Taxonomy" id="181527"/>
    <lineage>
        <taxon>Eukaryota</taxon>
        <taxon>Fungi</taxon>
        <taxon>Dikarya</taxon>
        <taxon>Basidiomycota</taxon>
        <taxon>Agaricomycotina</taxon>
        <taxon>Agaricomycetes</taxon>
        <taxon>Agaricomycetidae</taxon>
        <taxon>Agaricales</taxon>
        <taxon>Pluteineae</taxon>
        <taxon>Pluteaceae</taxon>
        <taxon>Pluteus</taxon>
    </lineage>
</organism>
<evidence type="ECO:0000313" key="2">
    <source>
        <dbReference type="Proteomes" id="UP000308600"/>
    </source>
</evidence>
<dbReference type="Proteomes" id="UP000308600">
    <property type="component" value="Unassembled WGS sequence"/>
</dbReference>
<dbReference type="EMBL" id="ML208259">
    <property type="protein sequence ID" value="TFK77155.1"/>
    <property type="molecule type" value="Genomic_DNA"/>
</dbReference>
<protein>
    <submittedName>
        <fullName evidence="1">Uncharacterized protein</fullName>
    </submittedName>
</protein>
<reference evidence="1 2" key="1">
    <citation type="journal article" date="2019" name="Nat. Ecol. Evol.">
        <title>Megaphylogeny resolves global patterns of mushroom evolution.</title>
        <authorList>
            <person name="Varga T."/>
            <person name="Krizsan K."/>
            <person name="Foldi C."/>
            <person name="Dima B."/>
            <person name="Sanchez-Garcia M."/>
            <person name="Sanchez-Ramirez S."/>
            <person name="Szollosi G.J."/>
            <person name="Szarkandi J.G."/>
            <person name="Papp V."/>
            <person name="Albert L."/>
            <person name="Andreopoulos W."/>
            <person name="Angelini C."/>
            <person name="Antonin V."/>
            <person name="Barry K.W."/>
            <person name="Bougher N.L."/>
            <person name="Buchanan P."/>
            <person name="Buyck B."/>
            <person name="Bense V."/>
            <person name="Catcheside P."/>
            <person name="Chovatia M."/>
            <person name="Cooper J."/>
            <person name="Damon W."/>
            <person name="Desjardin D."/>
            <person name="Finy P."/>
            <person name="Geml J."/>
            <person name="Haridas S."/>
            <person name="Hughes K."/>
            <person name="Justo A."/>
            <person name="Karasinski D."/>
            <person name="Kautmanova I."/>
            <person name="Kiss B."/>
            <person name="Kocsube S."/>
            <person name="Kotiranta H."/>
            <person name="LaButti K.M."/>
            <person name="Lechner B.E."/>
            <person name="Liimatainen K."/>
            <person name="Lipzen A."/>
            <person name="Lukacs Z."/>
            <person name="Mihaltcheva S."/>
            <person name="Morgado L.N."/>
            <person name="Niskanen T."/>
            <person name="Noordeloos M.E."/>
            <person name="Ohm R.A."/>
            <person name="Ortiz-Santana B."/>
            <person name="Ovrebo C."/>
            <person name="Racz N."/>
            <person name="Riley R."/>
            <person name="Savchenko A."/>
            <person name="Shiryaev A."/>
            <person name="Soop K."/>
            <person name="Spirin V."/>
            <person name="Szebenyi C."/>
            <person name="Tomsovsky M."/>
            <person name="Tulloss R.E."/>
            <person name="Uehling J."/>
            <person name="Grigoriev I.V."/>
            <person name="Vagvolgyi C."/>
            <person name="Papp T."/>
            <person name="Martin F.M."/>
            <person name="Miettinen O."/>
            <person name="Hibbett D.S."/>
            <person name="Nagy L.G."/>
        </authorList>
    </citation>
    <scope>NUCLEOTIDE SEQUENCE [LARGE SCALE GENOMIC DNA]</scope>
    <source>
        <strain evidence="1 2">NL-1719</strain>
    </source>
</reference>
<evidence type="ECO:0000313" key="1">
    <source>
        <dbReference type="EMBL" id="TFK77155.1"/>
    </source>
</evidence>
<name>A0ACD3BG24_9AGAR</name>
<keyword evidence="2" id="KW-1185">Reference proteome</keyword>
<sequence>MASSSSSFEQKSAGQYAAKVGLQAGVIGAFVSTVQNALSNHSRGAMGFLTRTGGTIGFFAAMGATFAFTEATMANQRQTDDPLNGAVGACAAGFLAGIRARSIPMAVGSCAVLGAAMGTFDYSGQLAGETNASKEERRQRFFKQPPKPIIQTEEI</sequence>
<proteinExistence type="predicted"/>
<accession>A0ACD3BG24</accession>
<gene>
    <name evidence="1" type="ORF">BDN72DRAFT_807649</name>
</gene>